<sequence>MKEFFYKLAPIILAVSGFIFCICGFFVERYAPSNIHLLLWWGILFAQASTGVIVGKLMKKLYQHTNSDPLTGLRNRRYFDQKLADEIERYKRTKRPLSLAILDLDNFKKINDTYGHLEGDRVLIELSNILKTHTRAMDTVARWGGEEFAIILPETNIEGAKICAERIRNLVENCTSCYKITVCIGIASCAGDNMDVDRLIALTDQALYKAKEKKNQVVSIEGSLFIEGTGLLPFTPC</sequence>
<accession>A0A3G1KQP7</accession>
<evidence type="ECO:0000256" key="1">
    <source>
        <dbReference type="SAM" id="Phobius"/>
    </source>
</evidence>
<dbReference type="FunFam" id="3.30.70.270:FF:000001">
    <property type="entry name" value="Diguanylate cyclase domain protein"/>
    <property type="match status" value="1"/>
</dbReference>
<dbReference type="OrthoDB" id="9783388at2"/>
<feature type="transmembrane region" description="Helical" evidence="1">
    <location>
        <begin position="39"/>
        <end position="58"/>
    </location>
</feature>
<dbReference type="PROSITE" id="PS50887">
    <property type="entry name" value="GGDEF"/>
    <property type="match status" value="1"/>
</dbReference>
<dbReference type="NCBIfam" id="TIGR00254">
    <property type="entry name" value="GGDEF"/>
    <property type="match status" value="1"/>
</dbReference>
<dbReference type="InterPro" id="IPR050469">
    <property type="entry name" value="Diguanylate_Cyclase"/>
</dbReference>
<dbReference type="PANTHER" id="PTHR45138:SF9">
    <property type="entry name" value="DIGUANYLATE CYCLASE DGCM-RELATED"/>
    <property type="match status" value="1"/>
</dbReference>
<dbReference type="CDD" id="cd01949">
    <property type="entry name" value="GGDEF"/>
    <property type="match status" value="1"/>
</dbReference>
<keyword evidence="1" id="KW-1133">Transmembrane helix</keyword>
<reference evidence="3 4" key="1">
    <citation type="submission" date="2016-10" db="EMBL/GenBank/DDBJ databases">
        <title>Complete Genome Sequence of Peptococcaceae strain DCMF.</title>
        <authorList>
            <person name="Edwards R.J."/>
            <person name="Holland S.I."/>
            <person name="Deshpande N.P."/>
            <person name="Wong Y.K."/>
            <person name="Ertan H."/>
            <person name="Manefield M."/>
            <person name="Russell T.L."/>
            <person name="Lee M.J."/>
        </authorList>
    </citation>
    <scope>NUCLEOTIDE SEQUENCE [LARGE SCALE GENOMIC DNA]</scope>
    <source>
        <strain evidence="3 4">DCMF</strain>
    </source>
</reference>
<protein>
    <recommendedName>
        <fullName evidence="2">GGDEF domain-containing protein</fullName>
    </recommendedName>
</protein>
<dbReference type="SUPFAM" id="SSF55073">
    <property type="entry name" value="Nucleotide cyclase"/>
    <property type="match status" value="1"/>
</dbReference>
<feature type="domain" description="GGDEF" evidence="2">
    <location>
        <begin position="95"/>
        <end position="222"/>
    </location>
</feature>
<evidence type="ECO:0000313" key="4">
    <source>
        <dbReference type="Proteomes" id="UP000323521"/>
    </source>
</evidence>
<dbReference type="Proteomes" id="UP000323521">
    <property type="component" value="Chromosome"/>
</dbReference>
<name>A0A3G1KQP7_FORW1</name>
<evidence type="ECO:0000259" key="2">
    <source>
        <dbReference type="PROSITE" id="PS50887"/>
    </source>
</evidence>
<keyword evidence="1" id="KW-0812">Transmembrane</keyword>
<gene>
    <name evidence="3" type="ORF">DCMF_08265</name>
</gene>
<dbReference type="RefSeq" id="WP_148133993.1">
    <property type="nucleotide sequence ID" value="NZ_CP017634.1"/>
</dbReference>
<evidence type="ECO:0000313" key="3">
    <source>
        <dbReference type="EMBL" id="ATW24766.1"/>
    </source>
</evidence>
<dbReference type="InterPro" id="IPR043128">
    <property type="entry name" value="Rev_trsase/Diguanyl_cyclase"/>
</dbReference>
<dbReference type="AlphaFoldDB" id="A0A3G1KQP7"/>
<dbReference type="SMART" id="SM00267">
    <property type="entry name" value="GGDEF"/>
    <property type="match status" value="1"/>
</dbReference>
<keyword evidence="1" id="KW-0472">Membrane</keyword>
<dbReference type="InterPro" id="IPR029787">
    <property type="entry name" value="Nucleotide_cyclase"/>
</dbReference>
<proteinExistence type="predicted"/>
<dbReference type="PANTHER" id="PTHR45138">
    <property type="entry name" value="REGULATORY COMPONENTS OF SENSORY TRANSDUCTION SYSTEM"/>
    <property type="match status" value="1"/>
</dbReference>
<dbReference type="KEGG" id="fwa:DCMF_08265"/>
<dbReference type="EMBL" id="CP017634">
    <property type="protein sequence ID" value="ATW24766.1"/>
    <property type="molecule type" value="Genomic_DNA"/>
</dbReference>
<dbReference type="InterPro" id="IPR000160">
    <property type="entry name" value="GGDEF_dom"/>
</dbReference>
<dbReference type="Pfam" id="PF00990">
    <property type="entry name" value="GGDEF"/>
    <property type="match status" value="1"/>
</dbReference>
<keyword evidence="4" id="KW-1185">Reference proteome</keyword>
<organism evidence="3 4">
    <name type="scientific">Formimonas warabiya</name>
    <dbReference type="NCBI Taxonomy" id="1761012"/>
    <lineage>
        <taxon>Bacteria</taxon>
        <taxon>Bacillati</taxon>
        <taxon>Bacillota</taxon>
        <taxon>Clostridia</taxon>
        <taxon>Eubacteriales</taxon>
        <taxon>Peptococcaceae</taxon>
        <taxon>Candidatus Formimonas</taxon>
    </lineage>
</organism>
<feature type="transmembrane region" description="Helical" evidence="1">
    <location>
        <begin position="7"/>
        <end position="27"/>
    </location>
</feature>
<dbReference type="GO" id="GO:0052621">
    <property type="term" value="F:diguanylate cyclase activity"/>
    <property type="evidence" value="ECO:0007669"/>
    <property type="project" value="TreeGrafter"/>
</dbReference>
<dbReference type="Gene3D" id="3.30.70.270">
    <property type="match status" value="1"/>
</dbReference>